<feature type="transmembrane region" description="Helical" evidence="6">
    <location>
        <begin position="284"/>
        <end position="308"/>
    </location>
</feature>
<feature type="transmembrane region" description="Helical" evidence="6">
    <location>
        <begin position="135"/>
        <end position="156"/>
    </location>
</feature>
<evidence type="ECO:0000256" key="6">
    <source>
        <dbReference type="SAM" id="Phobius"/>
    </source>
</evidence>
<dbReference type="STRING" id="556325.BHE16_03330"/>
<dbReference type="Proteomes" id="UP000183530">
    <property type="component" value="Chromosome"/>
</dbReference>
<dbReference type="KEGG" id="nae:BHE16_03330"/>
<dbReference type="OrthoDB" id="5185234at2"/>
<evidence type="ECO:0000313" key="8">
    <source>
        <dbReference type="EMBL" id="APF40213.1"/>
    </source>
</evidence>
<dbReference type="AlphaFoldDB" id="A0A1L2ZLE6"/>
<keyword evidence="5 6" id="KW-0472">Membrane</keyword>
<proteinExistence type="predicted"/>
<name>A0A1L2ZLE6_9MICC</name>
<sequence length="312" mass="33684">MSPSIFAGLLCGLGLGLGLVLVSTRIPRFRRSTFAARIAPQLRAGRMQSALLTSHDAGGSFGPLGRIIAPFVQDLVRRSSSISPMGDALKKRIARAGLDISVSDFRAQQFLWAGIGLCVALLATILSVPNQNFNPLLSLVMVVGFPICGFLLRDWWLGETIARRARKILGQFPNVAELMALSVAAGESTLGSLERVRRSSEGELPDEFGRVLADVRAGSALGEALRSMADRVDQDIMTRFVDAILVATDRGTPLAQVMRDQAQDVRDAAKRELMETAGKKEVSMLLPVVFGILPLTVIFAVFPGIALFDFSF</sequence>
<dbReference type="Pfam" id="PF00482">
    <property type="entry name" value="T2SSF"/>
    <property type="match status" value="1"/>
</dbReference>
<accession>A0A1L2ZLE6</accession>
<evidence type="ECO:0000256" key="4">
    <source>
        <dbReference type="ARBA" id="ARBA00022989"/>
    </source>
</evidence>
<evidence type="ECO:0000313" key="9">
    <source>
        <dbReference type="Proteomes" id="UP000183530"/>
    </source>
</evidence>
<gene>
    <name evidence="8" type="ORF">BHE16_03330</name>
</gene>
<evidence type="ECO:0000256" key="1">
    <source>
        <dbReference type="ARBA" id="ARBA00004651"/>
    </source>
</evidence>
<reference evidence="8 9" key="1">
    <citation type="submission" date="2016-11" db="EMBL/GenBank/DDBJ databases">
        <title>Genome sequencing of Zhihengliuella aestuarii B18 antagonistic to Plasmodiophora brassicae.</title>
        <authorList>
            <person name="Luo Y."/>
        </authorList>
    </citation>
    <scope>NUCLEOTIDE SEQUENCE [LARGE SCALE GENOMIC DNA]</scope>
    <source>
        <strain evidence="8 9">B18</strain>
    </source>
</reference>
<dbReference type="InterPro" id="IPR018076">
    <property type="entry name" value="T2SS_GspF_dom"/>
</dbReference>
<evidence type="ECO:0000256" key="2">
    <source>
        <dbReference type="ARBA" id="ARBA00022475"/>
    </source>
</evidence>
<evidence type="ECO:0000256" key="5">
    <source>
        <dbReference type="ARBA" id="ARBA00023136"/>
    </source>
</evidence>
<dbReference type="PANTHER" id="PTHR35007:SF4">
    <property type="entry name" value="CONSERVED TRANSMEMBRANE PROTEIN-RELATED"/>
    <property type="match status" value="1"/>
</dbReference>
<feature type="transmembrane region" description="Helical" evidence="6">
    <location>
        <begin position="6"/>
        <end position="24"/>
    </location>
</feature>
<comment type="subcellular location">
    <subcellularLocation>
        <location evidence="1">Cell membrane</location>
        <topology evidence="1">Multi-pass membrane protein</topology>
    </subcellularLocation>
</comment>
<keyword evidence="2" id="KW-1003">Cell membrane</keyword>
<dbReference type="PANTHER" id="PTHR35007">
    <property type="entry name" value="INTEGRAL MEMBRANE PROTEIN-RELATED"/>
    <property type="match status" value="1"/>
</dbReference>
<protein>
    <submittedName>
        <fullName evidence="8">Type II secretion system protein F</fullName>
    </submittedName>
</protein>
<keyword evidence="4 6" id="KW-1133">Transmembrane helix</keyword>
<dbReference type="GO" id="GO:0005886">
    <property type="term" value="C:plasma membrane"/>
    <property type="evidence" value="ECO:0007669"/>
    <property type="project" value="UniProtKB-SubCell"/>
</dbReference>
<evidence type="ECO:0000256" key="3">
    <source>
        <dbReference type="ARBA" id="ARBA00022692"/>
    </source>
</evidence>
<dbReference type="EMBL" id="CP018135">
    <property type="protein sequence ID" value="APF40213.1"/>
    <property type="molecule type" value="Genomic_DNA"/>
</dbReference>
<evidence type="ECO:0000259" key="7">
    <source>
        <dbReference type="Pfam" id="PF00482"/>
    </source>
</evidence>
<keyword evidence="3 6" id="KW-0812">Transmembrane</keyword>
<feature type="domain" description="Type II secretion system protein GspF" evidence="7">
    <location>
        <begin position="177"/>
        <end position="301"/>
    </location>
</feature>
<keyword evidence="9" id="KW-1185">Reference proteome</keyword>
<organism evidence="8 9">
    <name type="scientific">Neomicrococcus aestuarii</name>
    <dbReference type="NCBI Taxonomy" id="556325"/>
    <lineage>
        <taxon>Bacteria</taxon>
        <taxon>Bacillati</taxon>
        <taxon>Actinomycetota</taxon>
        <taxon>Actinomycetes</taxon>
        <taxon>Micrococcales</taxon>
        <taxon>Micrococcaceae</taxon>
        <taxon>Neomicrococcus</taxon>
    </lineage>
</organism>
<feature type="transmembrane region" description="Helical" evidence="6">
    <location>
        <begin position="110"/>
        <end position="129"/>
    </location>
</feature>